<proteinExistence type="predicted"/>
<evidence type="ECO:0000259" key="2">
    <source>
        <dbReference type="PROSITE" id="PS51186"/>
    </source>
</evidence>
<organism evidence="3 4">
    <name type="scientific">Nocardia amamiensis</name>
    <dbReference type="NCBI Taxonomy" id="404578"/>
    <lineage>
        <taxon>Bacteria</taxon>
        <taxon>Bacillati</taxon>
        <taxon>Actinomycetota</taxon>
        <taxon>Actinomycetes</taxon>
        <taxon>Mycobacteriales</taxon>
        <taxon>Nocardiaceae</taxon>
        <taxon>Nocardia</taxon>
    </lineage>
</organism>
<dbReference type="SUPFAM" id="SSF55729">
    <property type="entry name" value="Acyl-CoA N-acyltransferases (Nat)"/>
    <property type="match status" value="1"/>
</dbReference>
<gene>
    <name evidence="3" type="ORF">IU459_27930</name>
</gene>
<reference evidence="3 4" key="1">
    <citation type="submission" date="2020-10" db="EMBL/GenBank/DDBJ databases">
        <title>Identification of Nocardia species via Next-generation sequencing and recognition of intraspecies genetic diversity.</title>
        <authorList>
            <person name="Li P."/>
            <person name="Li P."/>
            <person name="Lu B."/>
        </authorList>
    </citation>
    <scope>NUCLEOTIDE SEQUENCE [LARGE SCALE GENOMIC DNA]</scope>
    <source>
        <strain evidence="3 4">BJ06-0157</strain>
    </source>
</reference>
<dbReference type="EMBL" id="JADLQX010000025">
    <property type="protein sequence ID" value="MBF6301341.1"/>
    <property type="molecule type" value="Genomic_DNA"/>
</dbReference>
<protein>
    <submittedName>
        <fullName evidence="3">GNAT family N-acetyltransferase</fullName>
    </submittedName>
</protein>
<evidence type="ECO:0000313" key="3">
    <source>
        <dbReference type="EMBL" id="MBF6301341.1"/>
    </source>
</evidence>
<dbReference type="PROSITE" id="PS51186">
    <property type="entry name" value="GNAT"/>
    <property type="match status" value="1"/>
</dbReference>
<comment type="caution">
    <text evidence="3">The sequence shown here is derived from an EMBL/GenBank/DDBJ whole genome shotgun (WGS) entry which is preliminary data.</text>
</comment>
<accession>A0ABS0CXM8</accession>
<dbReference type="InterPro" id="IPR006016">
    <property type="entry name" value="UspA"/>
</dbReference>
<evidence type="ECO:0000313" key="4">
    <source>
        <dbReference type="Proteomes" id="UP000702209"/>
    </source>
</evidence>
<keyword evidence="4" id="KW-1185">Reference proteome</keyword>
<feature type="domain" description="N-acetyltransferase" evidence="2">
    <location>
        <begin position="306"/>
        <end position="485"/>
    </location>
</feature>
<sequence length="485" mass="50961">MTTHGHPPIVVTVDQPPIGRDAALWSARLAERLHCTLRVVYIAAATSDVSADIAATGPEAAARTESSATAVVDDTIAVVRRDHPDLEISGELIDGPAAQALATVGEDARMVVLGHPDVGALDVPTATTMVTEHATCPVTVWRGEPGQLPDQRPVLLAVDDDIDGADAALAAFGYAHLFGASVIAVNAQPEQPGTAAPVTSTNRHSLDAHLAVARDAFPDVTVSALADIPHRSLNERATGAQLVVTGPDGRASVPEGPGFGSYFFRRSRCPVMICPSRMPPVGLGADPIASTANTAPAPSTPLISGMTVRALTPDDRDAVASLHEQMSAHDAYLRFFSAPPKRIDEFAEQLCRHDSTHLALGAFEGDDLVGVANYVVTDTTAGHLTAEMALAVNAHDQQHGIGTLLVRRLGTAAYLQGVKHLTAEILAENTLMLAIITEQGWNDALRYEGATVHFDLELDAHGQEDPGTPVLPRKGNAGQAIRKGR</sequence>
<dbReference type="SUPFAM" id="SSF52402">
    <property type="entry name" value="Adenine nucleotide alpha hydrolases-like"/>
    <property type="match status" value="2"/>
</dbReference>
<dbReference type="InterPro" id="IPR000182">
    <property type="entry name" value="GNAT_dom"/>
</dbReference>
<dbReference type="InterPro" id="IPR014729">
    <property type="entry name" value="Rossmann-like_a/b/a_fold"/>
</dbReference>
<feature type="region of interest" description="Disordered" evidence="1">
    <location>
        <begin position="461"/>
        <end position="485"/>
    </location>
</feature>
<dbReference type="InterPro" id="IPR016181">
    <property type="entry name" value="Acyl_CoA_acyltransferase"/>
</dbReference>
<dbReference type="Gene3D" id="3.40.630.30">
    <property type="match status" value="1"/>
</dbReference>
<dbReference type="CDD" id="cd04301">
    <property type="entry name" value="NAT_SF"/>
    <property type="match status" value="1"/>
</dbReference>
<dbReference type="RefSeq" id="WP_195132558.1">
    <property type="nucleotide sequence ID" value="NZ_JADLQX010000025.1"/>
</dbReference>
<dbReference type="Pfam" id="PF00582">
    <property type="entry name" value="Usp"/>
    <property type="match status" value="1"/>
</dbReference>
<dbReference type="Proteomes" id="UP000702209">
    <property type="component" value="Unassembled WGS sequence"/>
</dbReference>
<name>A0ABS0CXM8_9NOCA</name>
<evidence type="ECO:0000256" key="1">
    <source>
        <dbReference type="SAM" id="MobiDB-lite"/>
    </source>
</evidence>
<dbReference type="Gene3D" id="3.40.50.620">
    <property type="entry name" value="HUPs"/>
    <property type="match status" value="2"/>
</dbReference>
<dbReference type="Pfam" id="PF00583">
    <property type="entry name" value="Acetyltransf_1"/>
    <property type="match status" value="1"/>
</dbReference>